<proteinExistence type="predicted"/>
<protein>
    <submittedName>
        <fullName evidence="1">Uncharacterized protein</fullName>
    </submittedName>
</protein>
<dbReference type="Proteomes" id="UP001220964">
    <property type="component" value="Unassembled WGS sequence"/>
</dbReference>
<keyword evidence="2" id="KW-1185">Reference proteome</keyword>
<dbReference type="AlphaFoldDB" id="A0AAE3NW73"/>
<dbReference type="InterPro" id="IPR046674">
    <property type="entry name" value="DUF6544"/>
</dbReference>
<organism evidence="1 2">
    <name type="scientific">Psychromarinibacter sediminicola</name>
    <dbReference type="NCBI Taxonomy" id="3033385"/>
    <lineage>
        <taxon>Bacteria</taxon>
        <taxon>Pseudomonadati</taxon>
        <taxon>Pseudomonadota</taxon>
        <taxon>Alphaproteobacteria</taxon>
        <taxon>Rhodobacterales</taxon>
        <taxon>Paracoccaceae</taxon>
        <taxon>Psychromarinibacter</taxon>
    </lineage>
</organism>
<gene>
    <name evidence="1" type="ORF">P1J78_20590</name>
</gene>
<sequence>MEIALFAALALIVAVALALAAGPARMARRVRALEARLDRAPAPRDVSERLPDRVRDFALRGDATPTDLAARVHLTQRAEFQPKPAAPWMLLEARQSIAIGAPGFVWEARQDVGPLPKLRGFDAFVDGTGLLRMQLFGLIPAARAEGPITDRAEAMRYLAELPWAPDAILGNPSLSWRMDGPDWAVVTMEVPGGPVSARFRFDSGGDIVEMLAKDRPSTDAAGQPIFQTWRGCFRNYRMIGPRRVPAEGEVGYVFGDTYRPYFQGRITGYETVH</sequence>
<evidence type="ECO:0000313" key="2">
    <source>
        <dbReference type="Proteomes" id="UP001220964"/>
    </source>
</evidence>
<comment type="caution">
    <text evidence="1">The sequence shown here is derived from an EMBL/GenBank/DDBJ whole genome shotgun (WGS) entry which is preliminary data.</text>
</comment>
<dbReference type="Pfam" id="PF20181">
    <property type="entry name" value="DUF6544"/>
    <property type="match status" value="1"/>
</dbReference>
<dbReference type="EMBL" id="JARGYC010000077">
    <property type="protein sequence ID" value="MDF0603151.1"/>
    <property type="molecule type" value="Genomic_DNA"/>
</dbReference>
<accession>A0AAE3NW73</accession>
<dbReference type="RefSeq" id="WP_275569274.1">
    <property type="nucleotide sequence ID" value="NZ_JARGYC010000077.1"/>
</dbReference>
<evidence type="ECO:0000313" key="1">
    <source>
        <dbReference type="EMBL" id="MDF0603151.1"/>
    </source>
</evidence>
<reference evidence="1" key="1">
    <citation type="submission" date="2023-03" db="EMBL/GenBank/DDBJ databases">
        <title>Multiphase analysis and comparison of six strains from genera Psychromarinibacter, Lutimaribacter, and Maritimibacter, including a novel species: Psychromarinibacter sediminicola sp. nov.</title>
        <authorList>
            <person name="Wang Y.-H."/>
            <person name="Ye M.-Q."/>
            <person name="Du Z.-J."/>
        </authorList>
    </citation>
    <scope>NUCLEOTIDE SEQUENCE</scope>
    <source>
        <strain evidence="1">C21-152</strain>
    </source>
</reference>
<name>A0AAE3NW73_9RHOB</name>